<dbReference type="InterPro" id="IPR018062">
    <property type="entry name" value="HTH_AraC-typ_CS"/>
</dbReference>
<dbReference type="PRINTS" id="PR00032">
    <property type="entry name" value="HTHARAC"/>
</dbReference>
<keyword evidence="3" id="KW-0238">DNA-binding</keyword>
<organism evidence="7 8">
    <name type="scientific">Pseudomonas frederiksbergensis</name>
    <dbReference type="NCBI Taxonomy" id="104087"/>
    <lineage>
        <taxon>Bacteria</taxon>
        <taxon>Pseudomonadati</taxon>
        <taxon>Pseudomonadota</taxon>
        <taxon>Gammaproteobacteria</taxon>
        <taxon>Pseudomonadales</taxon>
        <taxon>Pseudomonadaceae</taxon>
        <taxon>Pseudomonas</taxon>
    </lineage>
</organism>
<evidence type="ECO:0000259" key="6">
    <source>
        <dbReference type="PROSITE" id="PS01124"/>
    </source>
</evidence>
<dbReference type="GO" id="GO:0009893">
    <property type="term" value="P:positive regulation of metabolic process"/>
    <property type="evidence" value="ECO:0007669"/>
    <property type="project" value="UniProtKB-ARBA"/>
</dbReference>
<dbReference type="InterPro" id="IPR018060">
    <property type="entry name" value="HTH_AraC"/>
</dbReference>
<dbReference type="PROSITE" id="PS00041">
    <property type="entry name" value="HTH_ARAC_FAMILY_1"/>
    <property type="match status" value="1"/>
</dbReference>
<sequence length="163" mass="18219">MNDVDVVEVFKSSQGGDKRGSIAISAAGLGAEQIMTMAPAYLRFIATSNGPGRLSYWQERKAKEVMMENLDCGIQVSAVAKECSLSRSHFSRAFKNATGHSPRDWLQLARLTRAKEFLEQTDFSITQVGLECGFADQSHFTRMFSKKFNMTPGKWRAQKKSQL</sequence>
<dbReference type="AlphaFoldDB" id="A0AB33EDB3"/>
<dbReference type="Proteomes" id="UP000218385">
    <property type="component" value="Chromosome"/>
</dbReference>
<evidence type="ECO:0000256" key="2">
    <source>
        <dbReference type="ARBA" id="ARBA00023015"/>
    </source>
</evidence>
<dbReference type="RefSeq" id="WP_019578770.1">
    <property type="nucleotide sequence ID" value="NZ_CP023466.1"/>
</dbReference>
<proteinExistence type="predicted"/>
<dbReference type="PANTHER" id="PTHR46796:SF14">
    <property type="entry name" value="TRANSCRIPTIONAL REGULATORY PROTEIN"/>
    <property type="match status" value="1"/>
</dbReference>
<comment type="subcellular location">
    <subcellularLocation>
        <location evidence="1">Cytoplasm</location>
    </subcellularLocation>
</comment>
<reference evidence="7 8" key="1">
    <citation type="submission" date="2017-09" db="EMBL/GenBank/DDBJ databases">
        <title>Complete Genome sequence of Lysobacter capsici KNU-15.</title>
        <authorList>
            <person name="Kim M.-C."/>
            <person name="Yi H."/>
            <person name="Lee D.-W."/>
            <person name="Shin J.-H."/>
        </authorList>
    </citation>
    <scope>NUCLEOTIDE SEQUENCE [LARGE SCALE GENOMIC DNA]</scope>
    <source>
        <strain evidence="7 8">KNU-15</strain>
    </source>
</reference>
<keyword evidence="4" id="KW-0804">Transcription</keyword>
<dbReference type="SMART" id="SM00342">
    <property type="entry name" value="HTH_ARAC"/>
    <property type="match status" value="1"/>
</dbReference>
<dbReference type="InterPro" id="IPR020449">
    <property type="entry name" value="Tscrpt_reg_AraC-type_HTH"/>
</dbReference>
<dbReference type="Pfam" id="PF12833">
    <property type="entry name" value="HTH_18"/>
    <property type="match status" value="1"/>
</dbReference>
<dbReference type="PROSITE" id="PS01124">
    <property type="entry name" value="HTH_ARAC_FAMILY_2"/>
    <property type="match status" value="1"/>
</dbReference>
<dbReference type="GO" id="GO:0005737">
    <property type="term" value="C:cytoplasm"/>
    <property type="evidence" value="ECO:0007669"/>
    <property type="project" value="UniProtKB-SubCell"/>
</dbReference>
<dbReference type="GO" id="GO:0043565">
    <property type="term" value="F:sequence-specific DNA binding"/>
    <property type="evidence" value="ECO:0007669"/>
    <property type="project" value="InterPro"/>
</dbReference>
<dbReference type="GO" id="GO:0003700">
    <property type="term" value="F:DNA-binding transcription factor activity"/>
    <property type="evidence" value="ECO:0007669"/>
    <property type="project" value="InterPro"/>
</dbReference>
<dbReference type="InterPro" id="IPR050204">
    <property type="entry name" value="AraC_XylS_family_regulators"/>
</dbReference>
<evidence type="ECO:0000313" key="8">
    <source>
        <dbReference type="Proteomes" id="UP000218385"/>
    </source>
</evidence>
<comment type="function">
    <text evidence="5">Regulatory protein of the TOL plasmid xyl operons. XylS activates the xylXYZLTEGFJQKIH operon required for the degradation of toluene, m-xylene and p-xylene.</text>
</comment>
<gene>
    <name evidence="7" type="ORF">CNN82_15855</name>
</gene>
<dbReference type="SUPFAM" id="SSF46689">
    <property type="entry name" value="Homeodomain-like"/>
    <property type="match status" value="2"/>
</dbReference>
<protein>
    <submittedName>
        <fullName evidence="7">AraC family transcriptional regulator</fullName>
    </submittedName>
</protein>
<dbReference type="PANTHER" id="PTHR46796">
    <property type="entry name" value="HTH-TYPE TRANSCRIPTIONAL ACTIVATOR RHAS-RELATED"/>
    <property type="match status" value="1"/>
</dbReference>
<dbReference type="EMBL" id="CP023466">
    <property type="protein sequence ID" value="ATE77835.1"/>
    <property type="molecule type" value="Genomic_DNA"/>
</dbReference>
<evidence type="ECO:0000256" key="1">
    <source>
        <dbReference type="ARBA" id="ARBA00004496"/>
    </source>
</evidence>
<evidence type="ECO:0000256" key="4">
    <source>
        <dbReference type="ARBA" id="ARBA00023163"/>
    </source>
</evidence>
<dbReference type="InterPro" id="IPR009057">
    <property type="entry name" value="Homeodomain-like_sf"/>
</dbReference>
<evidence type="ECO:0000256" key="3">
    <source>
        <dbReference type="ARBA" id="ARBA00023125"/>
    </source>
</evidence>
<name>A0AB33EDB3_9PSED</name>
<accession>A0AB33EDB3</accession>
<feature type="domain" description="HTH araC/xylS-type" evidence="6">
    <location>
        <begin position="60"/>
        <end position="158"/>
    </location>
</feature>
<keyword evidence="2" id="KW-0805">Transcription regulation</keyword>
<evidence type="ECO:0000256" key="5">
    <source>
        <dbReference type="ARBA" id="ARBA00037345"/>
    </source>
</evidence>
<dbReference type="Gene3D" id="1.10.10.60">
    <property type="entry name" value="Homeodomain-like"/>
    <property type="match status" value="2"/>
</dbReference>
<evidence type="ECO:0000313" key="7">
    <source>
        <dbReference type="EMBL" id="ATE77835.1"/>
    </source>
</evidence>